<feature type="region of interest" description="Disordered" evidence="1">
    <location>
        <begin position="227"/>
        <end position="278"/>
    </location>
</feature>
<feature type="region of interest" description="Disordered" evidence="1">
    <location>
        <begin position="986"/>
        <end position="1029"/>
    </location>
</feature>
<evidence type="ECO:0000313" key="2">
    <source>
        <dbReference type="EMBL" id="RKU39757.1"/>
    </source>
</evidence>
<feature type="region of interest" description="Disordered" evidence="1">
    <location>
        <begin position="784"/>
        <end position="806"/>
    </location>
</feature>
<feature type="compositionally biased region" description="Basic and acidic residues" evidence="1">
    <location>
        <begin position="248"/>
        <end position="260"/>
    </location>
</feature>
<feature type="compositionally biased region" description="Polar residues" evidence="1">
    <location>
        <begin position="364"/>
        <end position="380"/>
    </location>
</feature>
<evidence type="ECO:0000313" key="3">
    <source>
        <dbReference type="Proteomes" id="UP000275385"/>
    </source>
</evidence>
<dbReference type="STRING" id="177199.A0A420XVU1"/>
<gene>
    <name evidence="2" type="ORF">DL546_000185</name>
</gene>
<dbReference type="AlphaFoldDB" id="A0A420XVU1"/>
<feature type="compositionally biased region" description="Basic and acidic residues" evidence="1">
    <location>
        <begin position="297"/>
        <end position="306"/>
    </location>
</feature>
<feature type="compositionally biased region" description="Basic and acidic residues" evidence="1">
    <location>
        <begin position="442"/>
        <end position="462"/>
    </location>
</feature>
<comment type="caution">
    <text evidence="2">The sequence shown here is derived from an EMBL/GenBank/DDBJ whole genome shotgun (WGS) entry which is preliminary data.</text>
</comment>
<feature type="compositionally biased region" description="Polar residues" evidence="1">
    <location>
        <begin position="165"/>
        <end position="183"/>
    </location>
</feature>
<feature type="compositionally biased region" description="Polar residues" evidence="1">
    <location>
        <begin position="310"/>
        <end position="332"/>
    </location>
</feature>
<sequence length="1205" mass="129830">MSMLSHLRFHRRGHSNPSSPAADQPSPWESAAFHDHPHRTQDVSPRPDSRAEAQMPPTLPPITRVTSADTLSTLSPREDDATLPNGHQEYGNRGFAGGFSFQYGAQPRKIPQGALAGPYPPSLPENQLTRVRPAPPPIYTGSVQAYRPAPSPTQQQRRVSSSFVTPTDLQHQSLAGQIATRPSGTRMASEPAISPNPAVEPPTKGKKRLPFFKTQVASLLNRGKPVQPLIEPEPLRHSKTIDQPAYDPRIRGTRVHDFSLPRKKAPSPPVAVSASAAPIIRGNDEAQSLLPTAAAKENAKNTDAGHDGSGNYSHIDSAPSHSSQAVEVSEGQSPVDIRRASVDKPLPPQPRQDTLSLGDRDASSGASSFVTATTAVSREASSVKPRANTSFRLEKNGSAKDRPGSTRTSTMSAVPRHMKSTSSRFSFDMVGAAKQEKLLEERHRQRAAEKKTTDAPRDSRFDDLDDDSFEYDPIMDDDGLEERIPGVNADADDDGYDYDALAEDVNEYEEEIPGVNVDIEHEGDLEEELDPDNDQENFAGFTFQRSNPASSLASPLAPGLLQTPRDVNGAAIGYAVTKETTPDFGPGPSPSFLRESLELENVEGSGLGIQNLPIDNESQPVYKSAIFQERGPAHLRVTELANDEIYFDDGLADELDFEQDGTHFDEALFDIDDTDQYGRPIPGAFAQAKTMMSGQHQSPRRESGLTADLTAETLEHDQSGVAVSTAHTSLSGALQPTVSVTEVVEKEPVKEDQERTPSFDPGIPGGELAYQAALAAAAQKAAEAGKFRRSSSPTSPPDMSALDLTDNDNNLEAHASAVLDDPLDNYEDEDSFSRNVVDDYELDDDFIAEANAEALANDSEGWYGQEFGFYSAPLAPPSGNGHHAATSSSPKPLTLENLYQYANGGYFGPSGGLDRTKSGRIVSKEPNLTPITEMSEYSNRNSVMSLGVLSGSAPVQSPGLAQLAMMDEDPHMNMDALMRLRSKTFGGSQASLVSSREGGPGSPRLERPPEVPGSPWFQQPNYGGSQSRKNSLFSLMSTSDIGSGAGSPTLTMSIPPPAQHSLAPVVVPPVGLGPSPMVTPTFGQLPFSPPPPHHFSGPTNPVSPVEEESEVLPDPSDDPRLESLAGSPIWIKSPISGLEEQQRPVSPVSPKRLVKGHRHKSSADSISYVKDEDSADGRWILERRRTAETGEVEILEREVVEGGRI</sequence>
<feature type="compositionally biased region" description="Polar residues" evidence="1">
    <location>
        <begin position="64"/>
        <end position="75"/>
    </location>
</feature>
<protein>
    <submittedName>
        <fullName evidence="2">Uncharacterized protein</fullName>
    </submittedName>
</protein>
<feature type="compositionally biased region" description="Acidic residues" evidence="1">
    <location>
        <begin position="463"/>
        <end position="480"/>
    </location>
</feature>
<feature type="region of interest" description="Disordered" evidence="1">
    <location>
        <begin position="1"/>
        <end position="94"/>
    </location>
</feature>
<organism evidence="2 3">
    <name type="scientific">Coniochaeta pulveracea</name>
    <dbReference type="NCBI Taxonomy" id="177199"/>
    <lineage>
        <taxon>Eukaryota</taxon>
        <taxon>Fungi</taxon>
        <taxon>Dikarya</taxon>
        <taxon>Ascomycota</taxon>
        <taxon>Pezizomycotina</taxon>
        <taxon>Sordariomycetes</taxon>
        <taxon>Sordariomycetidae</taxon>
        <taxon>Coniochaetales</taxon>
        <taxon>Coniochaetaceae</taxon>
        <taxon>Coniochaeta</taxon>
    </lineage>
</organism>
<dbReference type="OrthoDB" id="5408302at2759"/>
<accession>A0A420XVU1</accession>
<feature type="compositionally biased region" description="Basic and acidic residues" evidence="1">
    <location>
        <begin position="392"/>
        <end position="404"/>
    </location>
</feature>
<feature type="region of interest" description="Disordered" evidence="1">
    <location>
        <begin position="442"/>
        <end position="482"/>
    </location>
</feature>
<feature type="region of interest" description="Disordered" evidence="1">
    <location>
        <begin position="297"/>
        <end position="427"/>
    </location>
</feature>
<evidence type="ECO:0000256" key="1">
    <source>
        <dbReference type="SAM" id="MobiDB-lite"/>
    </source>
</evidence>
<dbReference type="EMBL" id="QVQW01000153">
    <property type="protein sequence ID" value="RKU39757.1"/>
    <property type="molecule type" value="Genomic_DNA"/>
</dbReference>
<dbReference type="Proteomes" id="UP000275385">
    <property type="component" value="Unassembled WGS sequence"/>
</dbReference>
<proteinExistence type="predicted"/>
<feature type="compositionally biased region" description="Low complexity" evidence="1">
    <location>
        <begin position="1094"/>
        <end position="1104"/>
    </location>
</feature>
<feature type="region of interest" description="Disordered" evidence="1">
    <location>
        <begin position="165"/>
        <end position="207"/>
    </location>
</feature>
<name>A0A420XVU1_9PEZI</name>
<feature type="region of interest" description="Disordered" evidence="1">
    <location>
        <begin position="1081"/>
        <end position="1169"/>
    </location>
</feature>
<feature type="compositionally biased region" description="Polar residues" evidence="1">
    <location>
        <begin position="1016"/>
        <end position="1029"/>
    </location>
</feature>
<reference evidence="2 3" key="1">
    <citation type="submission" date="2018-08" db="EMBL/GenBank/DDBJ databases">
        <title>Draft genome of the lignicolous fungus Coniochaeta pulveracea.</title>
        <authorList>
            <person name="Borstlap C.J."/>
            <person name="De Witt R.N."/>
            <person name="Botha A."/>
            <person name="Volschenk H."/>
        </authorList>
    </citation>
    <scope>NUCLEOTIDE SEQUENCE [LARGE SCALE GENOMIC DNA]</scope>
    <source>
        <strain evidence="2 3">CAB683</strain>
    </source>
</reference>
<keyword evidence="3" id="KW-1185">Reference proteome</keyword>
<feature type="compositionally biased region" description="Basic and acidic residues" evidence="1">
    <location>
        <begin position="32"/>
        <end position="51"/>
    </location>
</feature>